<accession>A0ABR8WLS3</accession>
<dbReference type="Proteomes" id="UP000626242">
    <property type="component" value="Unassembled WGS sequence"/>
</dbReference>
<proteinExistence type="predicted"/>
<evidence type="ECO:0008006" key="3">
    <source>
        <dbReference type="Google" id="ProtNLM"/>
    </source>
</evidence>
<evidence type="ECO:0000313" key="1">
    <source>
        <dbReference type="EMBL" id="MBD8018014.1"/>
    </source>
</evidence>
<keyword evidence="2" id="KW-1185">Reference proteome</keyword>
<sequence>MKKINFLGLIALFFILISCQVQVPMSAEYFSKPSRIGLFVNVTEPQKYREGSQGLLDMAVTSGDKYQPLLDLAKTNLDPKQDLINIYSELLRAKGKEVVIITDAFDPKTAEKYKGDKIEGKKYSNYDFRYLKAKYNIDEVNYVNVGWGVMISYYSMIETGRAGYTYIDNRIVNLSDNTLYFANDNVKTAIIKGKWNTLPNYENAISKISEALNSAKETEKELYK</sequence>
<gene>
    <name evidence="1" type="ORF">H9628_05980</name>
</gene>
<dbReference type="RefSeq" id="WP_251833214.1">
    <property type="nucleotide sequence ID" value="NZ_JACSPS010000002.1"/>
</dbReference>
<name>A0ABR8WLS3_9FLAO</name>
<organism evidence="1 2">
    <name type="scientific">Kaistella pullorum</name>
    <dbReference type="NCBI Taxonomy" id="2763074"/>
    <lineage>
        <taxon>Bacteria</taxon>
        <taxon>Pseudomonadati</taxon>
        <taxon>Bacteroidota</taxon>
        <taxon>Flavobacteriia</taxon>
        <taxon>Flavobacteriales</taxon>
        <taxon>Weeksellaceae</taxon>
        <taxon>Chryseobacterium group</taxon>
        <taxon>Kaistella</taxon>
    </lineage>
</organism>
<evidence type="ECO:0000313" key="2">
    <source>
        <dbReference type="Proteomes" id="UP000626242"/>
    </source>
</evidence>
<dbReference type="EMBL" id="JACSPS010000002">
    <property type="protein sequence ID" value="MBD8018014.1"/>
    <property type="molecule type" value="Genomic_DNA"/>
</dbReference>
<dbReference type="PROSITE" id="PS51257">
    <property type="entry name" value="PROKAR_LIPOPROTEIN"/>
    <property type="match status" value="1"/>
</dbReference>
<reference evidence="1 2" key="1">
    <citation type="submission" date="2020-08" db="EMBL/GenBank/DDBJ databases">
        <title>A Genomic Blueprint of the Chicken Gut Microbiome.</title>
        <authorList>
            <person name="Gilroy R."/>
            <person name="Ravi A."/>
            <person name="Getino M."/>
            <person name="Pursley I."/>
            <person name="Horton D.L."/>
            <person name="Alikhan N.-F."/>
            <person name="Baker D."/>
            <person name="Gharbi K."/>
            <person name="Hall N."/>
            <person name="Watson M."/>
            <person name="Adriaenssens E.M."/>
            <person name="Foster-Nyarko E."/>
            <person name="Jarju S."/>
            <person name="Secka A."/>
            <person name="Antonio M."/>
            <person name="Oren A."/>
            <person name="Chaudhuri R."/>
            <person name="La Ragione R.M."/>
            <person name="Hildebrand F."/>
            <person name="Pallen M.J."/>
        </authorList>
    </citation>
    <scope>NUCLEOTIDE SEQUENCE [LARGE SCALE GENOMIC DNA]</scope>
    <source>
        <strain evidence="1 2">Sa1CVA4</strain>
    </source>
</reference>
<comment type="caution">
    <text evidence="1">The sequence shown here is derived from an EMBL/GenBank/DDBJ whole genome shotgun (WGS) entry which is preliminary data.</text>
</comment>
<protein>
    <recommendedName>
        <fullName evidence="3">Lipoprotein</fullName>
    </recommendedName>
</protein>